<gene>
    <name evidence="1" type="ORF">ARMOST_13028</name>
</gene>
<organism evidence="1 2">
    <name type="scientific">Armillaria ostoyae</name>
    <name type="common">Armillaria root rot fungus</name>
    <dbReference type="NCBI Taxonomy" id="47428"/>
    <lineage>
        <taxon>Eukaryota</taxon>
        <taxon>Fungi</taxon>
        <taxon>Dikarya</taxon>
        <taxon>Basidiomycota</taxon>
        <taxon>Agaricomycotina</taxon>
        <taxon>Agaricomycetes</taxon>
        <taxon>Agaricomycetidae</taxon>
        <taxon>Agaricales</taxon>
        <taxon>Marasmiineae</taxon>
        <taxon>Physalacriaceae</taxon>
        <taxon>Armillaria</taxon>
    </lineage>
</organism>
<accession>A0A284RLK7</accession>
<evidence type="ECO:0000313" key="1">
    <source>
        <dbReference type="EMBL" id="SJL09647.1"/>
    </source>
</evidence>
<reference evidence="2" key="1">
    <citation type="journal article" date="2017" name="Nat. Ecol. Evol.">
        <title>Genome expansion and lineage-specific genetic innovations in the forest pathogenic fungi Armillaria.</title>
        <authorList>
            <person name="Sipos G."/>
            <person name="Prasanna A.N."/>
            <person name="Walter M.C."/>
            <person name="O'Connor E."/>
            <person name="Balint B."/>
            <person name="Krizsan K."/>
            <person name="Kiss B."/>
            <person name="Hess J."/>
            <person name="Varga T."/>
            <person name="Slot J."/>
            <person name="Riley R."/>
            <person name="Boka B."/>
            <person name="Rigling D."/>
            <person name="Barry K."/>
            <person name="Lee J."/>
            <person name="Mihaltcheva S."/>
            <person name="LaButti K."/>
            <person name="Lipzen A."/>
            <person name="Waldron R."/>
            <person name="Moloney N.M."/>
            <person name="Sperisen C."/>
            <person name="Kredics L."/>
            <person name="Vagvoelgyi C."/>
            <person name="Patrignani A."/>
            <person name="Fitzpatrick D."/>
            <person name="Nagy I."/>
            <person name="Doyle S."/>
            <person name="Anderson J.B."/>
            <person name="Grigoriev I.V."/>
            <person name="Gueldener U."/>
            <person name="Muensterkoetter M."/>
            <person name="Nagy L.G."/>
        </authorList>
    </citation>
    <scope>NUCLEOTIDE SEQUENCE [LARGE SCALE GENOMIC DNA]</scope>
    <source>
        <strain evidence="2">C18/9</strain>
    </source>
</reference>
<dbReference type="AlphaFoldDB" id="A0A284RLK7"/>
<protein>
    <submittedName>
        <fullName evidence="1">Uncharacterized protein</fullName>
    </submittedName>
</protein>
<dbReference type="EMBL" id="FUEG01000011">
    <property type="protein sequence ID" value="SJL09647.1"/>
    <property type="molecule type" value="Genomic_DNA"/>
</dbReference>
<name>A0A284RLK7_ARMOS</name>
<sequence>MVCFRWGIQMSTVDLSQRYFVKSEANGRFRKIYGMHFRLLGGCGLLVVSSFDCRIGLLESSPQYSLFPQKTTRCLSRRCR</sequence>
<keyword evidence="2" id="KW-1185">Reference proteome</keyword>
<proteinExistence type="predicted"/>
<evidence type="ECO:0000313" key="2">
    <source>
        <dbReference type="Proteomes" id="UP000219338"/>
    </source>
</evidence>
<dbReference type="Proteomes" id="UP000219338">
    <property type="component" value="Unassembled WGS sequence"/>
</dbReference>